<dbReference type="VEuPathDB" id="FungiDB:QG37_02131"/>
<evidence type="ECO:0008006" key="7">
    <source>
        <dbReference type="Google" id="ProtNLM"/>
    </source>
</evidence>
<dbReference type="EMBL" id="LGST01000016">
    <property type="protein sequence ID" value="KNE01241.1"/>
    <property type="molecule type" value="Genomic_DNA"/>
</dbReference>
<evidence type="ECO:0000259" key="4">
    <source>
        <dbReference type="Pfam" id="PF20789"/>
    </source>
</evidence>
<dbReference type="VEuPathDB" id="FungiDB:CJJ07_001272"/>
<accession>A0A0L0P5C6</accession>
<name>A0A0L0P5C6_CANAR</name>
<dbReference type="PANTHER" id="PTHR11066">
    <property type="entry name" value="ACYL-COA THIOESTERASE"/>
    <property type="match status" value="1"/>
</dbReference>
<evidence type="ECO:0000313" key="5">
    <source>
        <dbReference type="EMBL" id="KNE01241.1"/>
    </source>
</evidence>
<feature type="domain" description="Acyl-CoA thioesterase-like C-terminal" evidence="4">
    <location>
        <begin position="231"/>
        <end position="319"/>
    </location>
</feature>
<comment type="similarity">
    <text evidence="1">Belongs to the C/M/P thioester hydrolase family.</text>
</comment>
<evidence type="ECO:0000256" key="1">
    <source>
        <dbReference type="ARBA" id="ARBA00006538"/>
    </source>
</evidence>
<dbReference type="VEuPathDB" id="FungiDB:CJI97_003257"/>
<dbReference type="GO" id="GO:0009062">
    <property type="term" value="P:fatty acid catabolic process"/>
    <property type="evidence" value="ECO:0007669"/>
    <property type="project" value="TreeGrafter"/>
</dbReference>
<feature type="domain" description="Acyl-CoA thioesterase-like N-terminal HotDog" evidence="3">
    <location>
        <begin position="42"/>
        <end position="122"/>
    </location>
</feature>
<comment type="caution">
    <text evidence="5">The sequence shown here is derived from an EMBL/GenBank/DDBJ whole genome shotgun (WGS) entry which is preliminary data.</text>
</comment>
<dbReference type="InterPro" id="IPR042171">
    <property type="entry name" value="Acyl-CoA_hotdog"/>
</dbReference>
<dbReference type="Gene3D" id="2.40.160.210">
    <property type="entry name" value="Acyl-CoA thioesterase, double hotdog domain"/>
    <property type="match status" value="1"/>
</dbReference>
<dbReference type="SUPFAM" id="SSF54637">
    <property type="entry name" value="Thioesterase/thiol ester dehydrase-isomerase"/>
    <property type="match status" value="2"/>
</dbReference>
<protein>
    <recommendedName>
        <fullName evidence="7">Acyl-CoA thioesterase II</fullName>
    </recommendedName>
</protein>
<dbReference type="VEuPathDB" id="FungiDB:B9J08_003186"/>
<sequence>MSLEELYENPNVSRMEEKFSVIKKLDTEYEGKYPLELFREGARGVYGGEFAAQSLLAAYDSVDDPEFSPHSFHSHFLKAGLNQLKMRFEVEKTSQGRNYCSRLVKTYQLHTNQLCYIMTVSFVRKNLIDQRKKEFAQLGDDQKYHPRTKIPIEFTSSPHPWFDKYVKKLDSLPSFEHTNGNLLTVLPPEVMRENPLKKELSLEIPYRHYGGFFKVNDDLSKAKNPDKQRHIDLTFGSDSYFLMTMVRALGIPLMSKGALDFFRVSLDHTVYFHDSDFDPTDFMFMDYNFERLANDRVLCSVKIYSRQRKHVATVIQEALTFVPLALADRAKGATYKL</sequence>
<dbReference type="VEuPathDB" id="FungiDB:CJI96_0001718"/>
<dbReference type="Pfam" id="PF13622">
    <property type="entry name" value="4HBT_3"/>
    <property type="match status" value="1"/>
</dbReference>
<dbReference type="InterPro" id="IPR049449">
    <property type="entry name" value="TesB_ACOT8-like_N"/>
</dbReference>
<evidence type="ECO:0000313" key="6">
    <source>
        <dbReference type="Proteomes" id="UP000037122"/>
    </source>
</evidence>
<dbReference type="GO" id="GO:0006637">
    <property type="term" value="P:acyl-CoA metabolic process"/>
    <property type="evidence" value="ECO:0007669"/>
    <property type="project" value="InterPro"/>
</dbReference>
<evidence type="ECO:0000259" key="3">
    <source>
        <dbReference type="Pfam" id="PF13622"/>
    </source>
</evidence>
<dbReference type="CDD" id="cd03445">
    <property type="entry name" value="Thioesterase_II_repeat2"/>
    <property type="match status" value="1"/>
</dbReference>
<dbReference type="PANTHER" id="PTHR11066:SF34">
    <property type="entry name" value="ACYL-COENZYME A THIOESTERASE 8"/>
    <property type="match status" value="1"/>
</dbReference>
<reference evidence="6" key="1">
    <citation type="journal article" date="2015" name="BMC Genomics">
        <title>Draft genome of a commonly misdiagnosed multidrug resistant pathogen Candida auris.</title>
        <authorList>
            <person name="Chatterjee S."/>
            <person name="Alampalli S.V."/>
            <person name="Nageshan R.K."/>
            <person name="Chettiar S.T."/>
            <person name="Joshi S."/>
            <person name="Tatu U.S."/>
        </authorList>
    </citation>
    <scope>NUCLEOTIDE SEQUENCE [LARGE SCALE GENOMIC DNA]</scope>
    <source>
        <strain evidence="6">6684</strain>
    </source>
</reference>
<organism evidence="5 6">
    <name type="scientific">Candidozyma auris</name>
    <name type="common">Yeast</name>
    <name type="synonym">Candida auris</name>
    <dbReference type="NCBI Taxonomy" id="498019"/>
    <lineage>
        <taxon>Eukaryota</taxon>
        <taxon>Fungi</taxon>
        <taxon>Dikarya</taxon>
        <taxon>Ascomycota</taxon>
        <taxon>Saccharomycotina</taxon>
        <taxon>Pichiomycetes</taxon>
        <taxon>Metschnikowiaceae</taxon>
        <taxon>Candidozyma</taxon>
    </lineage>
</organism>
<gene>
    <name evidence="5" type="ORF">QG37_02131</name>
</gene>
<dbReference type="AlphaFoldDB" id="A0A0L0P5C6"/>
<dbReference type="InterPro" id="IPR049450">
    <property type="entry name" value="ACOT8-like_C"/>
</dbReference>
<dbReference type="Proteomes" id="UP000037122">
    <property type="component" value="Unassembled WGS sequence"/>
</dbReference>
<dbReference type="VEuPathDB" id="FungiDB:CJJ09_000922"/>
<proteinExistence type="inferred from homology"/>
<dbReference type="GO" id="GO:0005782">
    <property type="term" value="C:peroxisomal matrix"/>
    <property type="evidence" value="ECO:0007669"/>
    <property type="project" value="UniProtKB-SubCell"/>
</dbReference>
<dbReference type="Pfam" id="PF20789">
    <property type="entry name" value="4HBT_3C"/>
    <property type="match status" value="1"/>
</dbReference>
<dbReference type="CDD" id="cd03444">
    <property type="entry name" value="Thioesterase_II_repeat1"/>
    <property type="match status" value="1"/>
</dbReference>
<evidence type="ECO:0000256" key="2">
    <source>
        <dbReference type="ARBA" id="ARBA00022801"/>
    </source>
</evidence>
<keyword evidence="2" id="KW-0378">Hydrolase</keyword>
<dbReference type="GO" id="GO:0047617">
    <property type="term" value="F:fatty acyl-CoA hydrolase activity"/>
    <property type="evidence" value="ECO:0007669"/>
    <property type="project" value="InterPro"/>
</dbReference>
<dbReference type="InterPro" id="IPR029069">
    <property type="entry name" value="HotDog_dom_sf"/>
</dbReference>
<dbReference type="InterPro" id="IPR003703">
    <property type="entry name" value="Acyl_CoA_thio"/>
</dbReference>